<feature type="domain" description="Integrase catalytic" evidence="4">
    <location>
        <begin position="2186"/>
        <end position="2299"/>
    </location>
</feature>
<dbReference type="Pfam" id="PF13456">
    <property type="entry name" value="RVT_3"/>
    <property type="match status" value="2"/>
</dbReference>
<evidence type="ECO:0000256" key="1">
    <source>
        <dbReference type="SAM" id="Coils"/>
    </source>
</evidence>
<comment type="caution">
    <text evidence="5">The sequence shown here is derived from an EMBL/GenBank/DDBJ whole genome shotgun (WGS) entry which is preliminary data.</text>
</comment>
<dbReference type="Gene3D" id="3.30.420.10">
    <property type="entry name" value="Ribonuclease H-like superfamily/Ribonuclease H"/>
    <property type="match status" value="3"/>
</dbReference>
<dbReference type="GO" id="GO:0003676">
    <property type="term" value="F:nucleic acid binding"/>
    <property type="evidence" value="ECO:0007669"/>
    <property type="project" value="InterPro"/>
</dbReference>
<feature type="region of interest" description="Disordered" evidence="2">
    <location>
        <begin position="1008"/>
        <end position="1156"/>
    </location>
</feature>
<protein>
    <submittedName>
        <fullName evidence="5">Uncharacterized protein</fullName>
    </submittedName>
</protein>
<dbReference type="InterPro" id="IPR002156">
    <property type="entry name" value="RNaseH_domain"/>
</dbReference>
<dbReference type="Pfam" id="PF03732">
    <property type="entry name" value="Retrotrans_gag"/>
    <property type="match status" value="2"/>
</dbReference>
<evidence type="ECO:0000259" key="4">
    <source>
        <dbReference type="PROSITE" id="PS50994"/>
    </source>
</evidence>
<feature type="region of interest" description="Disordered" evidence="2">
    <location>
        <begin position="884"/>
        <end position="903"/>
    </location>
</feature>
<dbReference type="InterPro" id="IPR000477">
    <property type="entry name" value="RT_dom"/>
</dbReference>
<dbReference type="PROSITE" id="PS50879">
    <property type="entry name" value="RNASE_H_1"/>
    <property type="match status" value="2"/>
</dbReference>
<evidence type="ECO:0000256" key="2">
    <source>
        <dbReference type="SAM" id="MobiDB-lite"/>
    </source>
</evidence>
<dbReference type="GO" id="GO:0015074">
    <property type="term" value="P:DNA integration"/>
    <property type="evidence" value="ECO:0007669"/>
    <property type="project" value="InterPro"/>
</dbReference>
<dbReference type="Proteomes" id="UP000078284">
    <property type="component" value="Chromosome 3"/>
</dbReference>
<name>A0A178V8I0_ARATH</name>
<evidence type="ECO:0000259" key="3">
    <source>
        <dbReference type="PROSITE" id="PS50879"/>
    </source>
</evidence>
<dbReference type="SUPFAM" id="SSF56672">
    <property type="entry name" value="DNA/RNA polymerases"/>
    <property type="match status" value="2"/>
</dbReference>
<dbReference type="CDD" id="cd09279">
    <property type="entry name" value="RNase_HI_like"/>
    <property type="match status" value="2"/>
</dbReference>
<dbReference type="PANTHER" id="PTHR48475:SF2">
    <property type="entry name" value="RIBONUCLEASE H"/>
    <property type="match status" value="1"/>
</dbReference>
<dbReference type="InterPro" id="IPR005162">
    <property type="entry name" value="Retrotrans_gag_dom"/>
</dbReference>
<dbReference type="InterPro" id="IPR036397">
    <property type="entry name" value="RNaseH_sf"/>
</dbReference>
<dbReference type="Pfam" id="PF17921">
    <property type="entry name" value="Integrase_H2C2"/>
    <property type="match status" value="2"/>
</dbReference>
<dbReference type="EMBL" id="LUHQ01000003">
    <property type="protein sequence ID" value="OAP02499.1"/>
    <property type="molecule type" value="Genomic_DNA"/>
</dbReference>
<dbReference type="Gene3D" id="3.10.10.10">
    <property type="entry name" value="HIV Type 1 Reverse Transcriptase, subunit A, domain 1"/>
    <property type="match status" value="2"/>
</dbReference>
<evidence type="ECO:0000313" key="5">
    <source>
        <dbReference type="EMBL" id="OAP02499.1"/>
    </source>
</evidence>
<organism evidence="5 6">
    <name type="scientific">Arabidopsis thaliana</name>
    <name type="common">Mouse-ear cress</name>
    <dbReference type="NCBI Taxonomy" id="3702"/>
    <lineage>
        <taxon>Eukaryota</taxon>
        <taxon>Viridiplantae</taxon>
        <taxon>Streptophyta</taxon>
        <taxon>Embryophyta</taxon>
        <taxon>Tracheophyta</taxon>
        <taxon>Spermatophyta</taxon>
        <taxon>Magnoliopsida</taxon>
        <taxon>eudicotyledons</taxon>
        <taxon>Gunneridae</taxon>
        <taxon>Pentapetalae</taxon>
        <taxon>rosids</taxon>
        <taxon>malvids</taxon>
        <taxon>Brassicales</taxon>
        <taxon>Brassicaceae</taxon>
        <taxon>Camelineae</taxon>
        <taxon>Arabidopsis</taxon>
    </lineage>
</organism>
<feature type="domain" description="RNase H type-1" evidence="3">
    <location>
        <begin position="1845"/>
        <end position="1951"/>
    </location>
</feature>
<dbReference type="InterPro" id="IPR041588">
    <property type="entry name" value="Integrase_H2C2"/>
</dbReference>
<dbReference type="PROSITE" id="PS50994">
    <property type="entry name" value="INTEGRASE"/>
    <property type="match status" value="1"/>
</dbReference>
<feature type="domain" description="RNase H type-1" evidence="3">
    <location>
        <begin position="23"/>
        <end position="152"/>
    </location>
</feature>
<dbReference type="InterPro" id="IPR043502">
    <property type="entry name" value="DNA/RNA_pol_sf"/>
</dbReference>
<feature type="region of interest" description="Disordered" evidence="2">
    <location>
        <begin position="1377"/>
        <end position="1436"/>
    </location>
</feature>
<gene>
    <name evidence="5" type="ordered locus">AXX17_At3g33880</name>
</gene>
<feature type="compositionally biased region" description="Basic and acidic residues" evidence="2">
    <location>
        <begin position="1058"/>
        <end position="1073"/>
    </location>
</feature>
<dbReference type="InterPro" id="IPR012337">
    <property type="entry name" value="RNaseH-like_sf"/>
</dbReference>
<dbReference type="SUPFAM" id="SSF53098">
    <property type="entry name" value="Ribonuclease H-like"/>
    <property type="match status" value="2"/>
</dbReference>
<sequence length="2344" mass="265093">MKAQVLADFLTELPVLGGREQPENQTWKLHVDGSSSKNRSEVGIKLESPTSKILEQSFRLLFTASNNKAEYEALIAGLRLAQGVGADEVITYYDSQLIVNQLNEDYEAKDSRMEAYLEVVKDLAKYFKKFELIRIPRGENTIVDALAALASTSDPEVKRIIPVESQDRNEPAIELPPVKRRKSKGAAVPKPAVQEDNRVEEIVEPIEDIVPENTVEAETELWVDEDVLEPNEHPEPEARIFYEIDQIPAKDWGAVWREPIKNYIVTGELPENRWQARKMRIVSAKFCLSKDSLYKRGVSDPYLLCIFGPEVEIVMSEVHEGLCGSHSSGRAMAFKIKRMGYYWPNMIMDCVKYAQRCKRCQLHAPPIHQPSELFSSISATYPFMRWSMDIIGPLHMSTREHHRYLQIENHVSMTDFHDSVDRHHQGADRHPLQNQTATIGDFNRIDIFYTNRSAFKLPPFEREDFAIHHAYYDLVSRGKFRGAPDESPLDHLEVFKDIVSSIKAEGVPADYLLCKLFPHSLASRGTSWLCQLEPSSLTNWTDTKNAFMNHFFDESVTEALRLQISLFTQAPAESLRAAWLSFSRMESMLAQILGKFESVYTDLNGKIDNLRSHISEFSPTSVSINAVTLRSGKQLNPIHQRERSAQTSSFPVVEKDSVSIDASGCRSTPITLDDSVLPLSSGIDNFTEEKEIIPDGVDRHPIPCRSTPSFYHLSPTIRRYVKTMVSKNLTKECRWDYEVVKKEIMKLLEAGIINPISDSSWVSPVYVVPKKGAVGSRDYLFDLCYAPSTFQRGMMSIFTDMIEDIMEVFMDDFSVYGSSFEDCLENLCKDEIVLGHRIFEHGIEVDRAKIEVMTSLRAPDNVKAMRSFLGHARFYRRFIKDTSSDRETDTGIPQAPDALGLPPLNPAAIRAEHDPSRRILFTPDTGGETDHVQVARPPAAPTPLAVAPADEATAAAAAAAKGAAQRRTTTAERGTHLDDLVQTILDRLDGQEARTTERIDAFVAAQVTSQSQIERLRRRKHTSQPHDNHDGQQSPRTPVTERSETHRRRPASVIVGFIDEHSRGSPQDDHNLQNDHNMQSGPNLPSGHNLQNKHNQQSGHNVKNGHNQQNGHNKQSGSNLRNVHNMLPNTNYPQSNHNLNDHDLARGQNLPSDQYFPNNQTLECRRIFSDRPIEVENRSRDLELARLNAVTRDMSSKMNWATTAAPELERVLEETQRSPFTARLSAVRVCHVNKVKLIPYNGLTDPKIFLKSMCIAINDALNWFSRIGANSIDSYRKLTSLFLQHHSVFMIKEATNADLWTMSQKESEPLRTVIERFKKVVSNIAITDDAAIGALRNALSFGSRFREDLIIARPSTLDDALHRANRYIEIKEEKAAMVERQPKTSTPKEKARDKHYEPHQHYDRDYAKNDKGKKGSAFAINNRDQQQPHKPWNNYYRDSDAKRSYCEFHKFAGHSTDDCRQLQLLLLSKFKNGSIEVEHDRHCLNSHRDNADGGDLNDQHKRDDRERLQEPARIEQVQEDEQLPGPPKRSRNDEAPAEVQRGLIASSTPAVDNTKPITFTEADAAGLTGPHNDPLVVELIIDESNVTKVLIDIDSSVNVIFKDVLIQMEVDLRATEHNVQPLTGFDGDTVMTVVRYPDWLSIPVVIEKKNGKWRVCVDFTDLNKACPKDSFPLPRIDQLVEAKPGNELLSFMDAFSGYNQILMHKNDREKTAFITEQGTFCYKVMPFGLKNAGATYQRLVNRMFENQLDRTMEVYIDDMLVKSTQAADHIAHLRQCFESHTIKVLTNQPLRTIVHSPSQSGRLAKWAVELSEFDIDYKTRTCAKSQVLADFLVELSPELKPGMSPIEKWTLHVDGASSKHGSASNNGAEYEALIADLRLAHGIGVKHIQAFYDSQLVANQFTGDYEAKNDHMDAYFKIVRDLSRNFELFELTKIPRSDNALADALATLASTSDLDLRRIILVESIDSPSIDLHLTTVTPTIELPTPSHAAIANNTTAASSSSTPSIILLVVEPDTEESTTPSAPVVPFETNWIDEIRNYIADGIVPTDKWAARRIRTCSALYTLIDGNLYRRNAQGTLLTCISNSETNDIMCEVHEGAEGNHSGGRALALRIRKTGHYWPTINSDCEKFVAKCEKCQRHAPFIHTPTELLRTASQPYPFMRWAMDIAESYAKIQSKEVQNFVWKNIIYRHDVPYEIVTDNGTQFTSLQFEGFCARWRIRLSKSTPRYPQGNCQAEATNKTILDGIKKRLEEKKGAWADELDGDLWSHRTSPRRSTGCTVFSLAYGMEALAPAEVSIPTMRRSILVHDPALNNQMMNDSLDSLEEERDKALLRIQNYQQSNPVII</sequence>
<dbReference type="PANTHER" id="PTHR48475">
    <property type="entry name" value="RIBONUCLEASE H"/>
    <property type="match status" value="1"/>
</dbReference>
<reference evidence="6" key="1">
    <citation type="journal article" date="2016" name="Proc. Natl. Acad. Sci. U.S.A.">
        <title>Chromosome-level assembly of Arabidopsis thaliana Ler reveals the extent of translocation and inversion polymorphisms.</title>
        <authorList>
            <person name="Zapata L."/>
            <person name="Ding J."/>
            <person name="Willing E.M."/>
            <person name="Hartwig B."/>
            <person name="Bezdan D."/>
            <person name="Jiao W.B."/>
            <person name="Patel V."/>
            <person name="Velikkakam James G."/>
            <person name="Koornneef M."/>
            <person name="Ossowski S."/>
            <person name="Schneeberger K."/>
        </authorList>
    </citation>
    <scope>NUCLEOTIDE SEQUENCE [LARGE SCALE GENOMIC DNA]</scope>
    <source>
        <strain evidence="6">cv. Landsberg erecta</strain>
    </source>
</reference>
<dbReference type="Gene3D" id="3.30.70.270">
    <property type="match status" value="3"/>
</dbReference>
<dbReference type="InterPro" id="IPR001584">
    <property type="entry name" value="Integrase_cat-core"/>
</dbReference>
<feature type="compositionally biased region" description="Polar residues" evidence="2">
    <location>
        <begin position="1074"/>
        <end position="1098"/>
    </location>
</feature>
<feature type="compositionally biased region" description="Basic and acidic residues" evidence="2">
    <location>
        <begin position="1485"/>
        <end position="1513"/>
    </location>
</feature>
<dbReference type="InterPro" id="IPR043128">
    <property type="entry name" value="Rev_trsase/Diguanyl_cyclase"/>
</dbReference>
<evidence type="ECO:0000313" key="6">
    <source>
        <dbReference type="Proteomes" id="UP000078284"/>
    </source>
</evidence>
<feature type="region of interest" description="Disordered" evidence="2">
    <location>
        <begin position="1485"/>
        <end position="1537"/>
    </location>
</feature>
<feature type="compositionally biased region" description="Polar residues" evidence="2">
    <location>
        <begin position="1127"/>
        <end position="1138"/>
    </location>
</feature>
<keyword evidence="1" id="KW-0175">Coiled coil</keyword>
<dbReference type="GO" id="GO:0004523">
    <property type="term" value="F:RNA-DNA hybrid ribonuclease activity"/>
    <property type="evidence" value="ECO:0007669"/>
    <property type="project" value="InterPro"/>
</dbReference>
<dbReference type="Gene3D" id="1.10.340.70">
    <property type="match status" value="2"/>
</dbReference>
<dbReference type="CDD" id="cd01647">
    <property type="entry name" value="RT_LTR"/>
    <property type="match status" value="1"/>
</dbReference>
<proteinExistence type="predicted"/>
<feature type="coiled-coil region" evidence="1">
    <location>
        <begin position="2312"/>
        <end position="2339"/>
    </location>
</feature>
<dbReference type="Pfam" id="PF00078">
    <property type="entry name" value="RVT_1"/>
    <property type="match status" value="1"/>
</dbReference>
<feature type="compositionally biased region" description="Basic and acidic residues" evidence="2">
    <location>
        <begin position="1377"/>
        <end position="1413"/>
    </location>
</feature>
<accession>A0A178V8I0</accession>
<feature type="compositionally biased region" description="Low complexity" evidence="2">
    <location>
        <begin position="1099"/>
        <end position="1119"/>
    </location>
</feature>